<dbReference type="Pfam" id="PF24927">
    <property type="entry name" value="DUF7747"/>
    <property type="match status" value="1"/>
</dbReference>
<proteinExistence type="predicted"/>
<dbReference type="Proteomes" id="UP000887578">
    <property type="component" value="Unplaced"/>
</dbReference>
<feature type="region of interest" description="Disordered" evidence="1">
    <location>
        <begin position="19"/>
        <end position="71"/>
    </location>
</feature>
<evidence type="ECO:0000259" key="2">
    <source>
        <dbReference type="Pfam" id="PF24927"/>
    </source>
</evidence>
<organism evidence="3 4">
    <name type="scientific">Panagrolaimus davidi</name>
    <dbReference type="NCBI Taxonomy" id="227884"/>
    <lineage>
        <taxon>Eukaryota</taxon>
        <taxon>Metazoa</taxon>
        <taxon>Ecdysozoa</taxon>
        <taxon>Nematoda</taxon>
        <taxon>Chromadorea</taxon>
        <taxon>Rhabditida</taxon>
        <taxon>Tylenchina</taxon>
        <taxon>Panagrolaimomorpha</taxon>
        <taxon>Panagrolaimoidea</taxon>
        <taxon>Panagrolaimidae</taxon>
        <taxon>Panagrolaimus</taxon>
    </lineage>
</organism>
<accession>A0A914P9T2</accession>
<dbReference type="AlphaFoldDB" id="A0A914P9T2"/>
<feature type="compositionally biased region" description="Acidic residues" evidence="1">
    <location>
        <begin position="41"/>
        <end position="66"/>
    </location>
</feature>
<dbReference type="InterPro" id="IPR056649">
    <property type="entry name" value="DUF7747"/>
</dbReference>
<reference evidence="4" key="1">
    <citation type="submission" date="2022-11" db="UniProtKB">
        <authorList>
            <consortium name="WormBaseParasite"/>
        </authorList>
    </citation>
    <scope>IDENTIFICATION</scope>
</reference>
<feature type="domain" description="DUF7747" evidence="2">
    <location>
        <begin position="112"/>
        <end position="174"/>
    </location>
</feature>
<protein>
    <recommendedName>
        <fullName evidence="2">DUF7747 domain-containing protein</fullName>
    </recommendedName>
</protein>
<dbReference type="WBParaSite" id="PDA_v2.g14287.t1">
    <property type="protein sequence ID" value="PDA_v2.g14287.t1"/>
    <property type="gene ID" value="PDA_v2.g14287"/>
</dbReference>
<evidence type="ECO:0000313" key="3">
    <source>
        <dbReference type="Proteomes" id="UP000887578"/>
    </source>
</evidence>
<evidence type="ECO:0000313" key="4">
    <source>
        <dbReference type="WBParaSite" id="PDA_v2.g14287.t1"/>
    </source>
</evidence>
<keyword evidence="3" id="KW-1185">Reference proteome</keyword>
<name>A0A914P9T2_9BILA</name>
<sequence>MLLMAKKDALMQFKGSQKLLDRNESDVSSENSMFRSIDYSAQDDGEFNTEIDGESEEEGAFNDDGNDSNNDGAEVVIEEDRDAEVMIEERLGARERVKMIAEKDNKSDEPFVVQTLIIANKIIDMEKCSKGVPNCPPDSEGPVFYVYVIAASYVLKPKDCTIDALVPWSKSKSHGTTILYFVSISETGVVTTKKATKGTTLQPKEFIMKKYYISHLILLHF</sequence>
<evidence type="ECO:0000256" key="1">
    <source>
        <dbReference type="SAM" id="MobiDB-lite"/>
    </source>
</evidence>